<evidence type="ECO:0000256" key="1">
    <source>
        <dbReference type="ARBA" id="ARBA00004651"/>
    </source>
</evidence>
<evidence type="ECO:0000313" key="8">
    <source>
        <dbReference type="EMBL" id="TXL57764.1"/>
    </source>
</evidence>
<keyword evidence="4 7" id="KW-0812">Transmembrane</keyword>
<gene>
    <name evidence="8" type="ORF">FHP06_13405</name>
</gene>
<keyword evidence="9" id="KW-1185">Reference proteome</keyword>
<dbReference type="Pfam" id="PF04226">
    <property type="entry name" value="Transgly_assoc"/>
    <property type="match status" value="1"/>
</dbReference>
<evidence type="ECO:0000256" key="2">
    <source>
        <dbReference type="ARBA" id="ARBA00011006"/>
    </source>
</evidence>
<protein>
    <submittedName>
        <fullName evidence="8">GlsB/YeaQ/YmgE family stress response membrane protein</fullName>
    </submittedName>
</protein>
<reference evidence="8 9" key="1">
    <citation type="submission" date="2019-06" db="EMBL/GenBank/DDBJ databases">
        <title>Aeromicrobium sp. nov., isolated from a maize field.</title>
        <authorList>
            <person name="Lin S.-Y."/>
            <person name="Tsai C.-F."/>
            <person name="Young C.-C."/>
        </authorList>
    </citation>
    <scope>NUCLEOTIDE SEQUENCE [LARGE SCALE GENOMIC DNA]</scope>
    <source>
        <strain evidence="8 9">CC-CFT486</strain>
    </source>
</reference>
<organism evidence="8 9">
    <name type="scientific">Aeromicrobium terrae</name>
    <dbReference type="NCBI Taxonomy" id="2498846"/>
    <lineage>
        <taxon>Bacteria</taxon>
        <taxon>Bacillati</taxon>
        <taxon>Actinomycetota</taxon>
        <taxon>Actinomycetes</taxon>
        <taxon>Propionibacteriales</taxon>
        <taxon>Nocardioidaceae</taxon>
        <taxon>Aeromicrobium</taxon>
    </lineage>
</organism>
<keyword evidence="6 7" id="KW-0472">Membrane</keyword>
<comment type="subcellular location">
    <subcellularLocation>
        <location evidence="1">Cell membrane</location>
        <topology evidence="1">Multi-pass membrane protein</topology>
    </subcellularLocation>
</comment>
<dbReference type="GO" id="GO:0005886">
    <property type="term" value="C:plasma membrane"/>
    <property type="evidence" value="ECO:0007669"/>
    <property type="project" value="UniProtKB-SubCell"/>
</dbReference>
<sequence>MNIIWFLIVGLLAGLIARALVPGKDSMGLLATMLLGIVGSFVGGAIGALFTDDREVLDFSTAGLIMSIVGAVVALLLYNRFAGGRARHA</sequence>
<dbReference type="PANTHER" id="PTHR33884:SF3">
    <property type="entry name" value="UPF0410 PROTEIN YMGE"/>
    <property type="match status" value="1"/>
</dbReference>
<feature type="transmembrane region" description="Helical" evidence="7">
    <location>
        <begin position="57"/>
        <end position="78"/>
    </location>
</feature>
<evidence type="ECO:0000256" key="4">
    <source>
        <dbReference type="ARBA" id="ARBA00022692"/>
    </source>
</evidence>
<evidence type="ECO:0000256" key="3">
    <source>
        <dbReference type="ARBA" id="ARBA00022475"/>
    </source>
</evidence>
<dbReference type="PANTHER" id="PTHR33884">
    <property type="entry name" value="UPF0410 PROTEIN YMGE"/>
    <property type="match status" value="1"/>
</dbReference>
<dbReference type="Proteomes" id="UP000321571">
    <property type="component" value="Unassembled WGS sequence"/>
</dbReference>
<evidence type="ECO:0000313" key="9">
    <source>
        <dbReference type="Proteomes" id="UP000321571"/>
    </source>
</evidence>
<dbReference type="RefSeq" id="WP_147687289.1">
    <property type="nucleotide sequence ID" value="NZ_VDUX01000006.1"/>
</dbReference>
<dbReference type="EMBL" id="VDUX01000006">
    <property type="protein sequence ID" value="TXL57764.1"/>
    <property type="molecule type" value="Genomic_DNA"/>
</dbReference>
<accession>A0A5C8NHA7</accession>
<dbReference type="InterPro" id="IPR007341">
    <property type="entry name" value="Transgly_assoc"/>
</dbReference>
<keyword evidence="3" id="KW-1003">Cell membrane</keyword>
<evidence type="ECO:0000256" key="7">
    <source>
        <dbReference type="SAM" id="Phobius"/>
    </source>
</evidence>
<name>A0A5C8NHA7_9ACTN</name>
<comment type="caution">
    <text evidence="8">The sequence shown here is derived from an EMBL/GenBank/DDBJ whole genome shotgun (WGS) entry which is preliminary data.</text>
</comment>
<feature type="transmembrane region" description="Helical" evidence="7">
    <location>
        <begin position="29"/>
        <end position="50"/>
    </location>
</feature>
<evidence type="ECO:0000256" key="5">
    <source>
        <dbReference type="ARBA" id="ARBA00022989"/>
    </source>
</evidence>
<proteinExistence type="inferred from homology"/>
<comment type="similarity">
    <text evidence="2">Belongs to the UPF0410 family.</text>
</comment>
<dbReference type="AlphaFoldDB" id="A0A5C8NHA7"/>
<dbReference type="OrthoDB" id="5197368at2"/>
<keyword evidence="5 7" id="KW-1133">Transmembrane helix</keyword>
<evidence type="ECO:0000256" key="6">
    <source>
        <dbReference type="ARBA" id="ARBA00023136"/>
    </source>
</evidence>